<evidence type="ECO:0000256" key="8">
    <source>
        <dbReference type="ARBA" id="ARBA00023136"/>
    </source>
</evidence>
<feature type="compositionally biased region" description="Polar residues" evidence="10">
    <location>
        <begin position="45"/>
        <end position="65"/>
    </location>
</feature>
<reference evidence="11 12" key="1">
    <citation type="submission" date="2020-08" db="EMBL/GenBank/DDBJ databases">
        <title>Genome sequence of Leucobacter denitrificans KACC 14055T.</title>
        <authorList>
            <person name="Hyun D.-W."/>
            <person name="Bae J.-W."/>
        </authorList>
    </citation>
    <scope>NUCLEOTIDE SEQUENCE [LARGE SCALE GENOMIC DNA]</scope>
    <source>
        <strain evidence="11 12">KACC 14055</strain>
    </source>
</reference>
<dbReference type="GO" id="GO:0033281">
    <property type="term" value="C:TAT protein transport complex"/>
    <property type="evidence" value="ECO:0007669"/>
    <property type="project" value="UniProtKB-UniRule"/>
</dbReference>
<evidence type="ECO:0000256" key="6">
    <source>
        <dbReference type="ARBA" id="ARBA00022989"/>
    </source>
</evidence>
<accession>A0A7G9S720</accession>
<comment type="function">
    <text evidence="9">Part of the twin-arginine translocation (Tat) system that transports large folded proteins containing a characteristic twin-arginine motif in their signal peptide across membranes. TatA could form the protein-conducting channel of the Tat system.</text>
</comment>
<dbReference type="GO" id="GO:0008320">
    <property type="term" value="F:protein transmembrane transporter activity"/>
    <property type="evidence" value="ECO:0007669"/>
    <property type="project" value="UniProtKB-UniRule"/>
</dbReference>
<keyword evidence="8 9" id="KW-0472">Membrane</keyword>
<dbReference type="InterPro" id="IPR006312">
    <property type="entry name" value="TatA/E"/>
</dbReference>
<dbReference type="KEGG" id="ldn:H9L06_04915"/>
<dbReference type="Pfam" id="PF02416">
    <property type="entry name" value="TatA_B_E"/>
    <property type="match status" value="1"/>
</dbReference>
<dbReference type="AlphaFoldDB" id="A0A7G9S720"/>
<evidence type="ECO:0000313" key="11">
    <source>
        <dbReference type="EMBL" id="QNN63645.1"/>
    </source>
</evidence>
<proteinExistence type="inferred from homology"/>
<dbReference type="InterPro" id="IPR003369">
    <property type="entry name" value="TatA/B/E"/>
</dbReference>
<dbReference type="HAMAP" id="MF_00236">
    <property type="entry name" value="TatA_E"/>
    <property type="match status" value="1"/>
</dbReference>
<evidence type="ECO:0000256" key="4">
    <source>
        <dbReference type="ARBA" id="ARBA00022692"/>
    </source>
</evidence>
<protein>
    <recommendedName>
        <fullName evidence="9">Sec-independent protein translocase protein TatA</fullName>
    </recommendedName>
</protein>
<keyword evidence="4 9" id="KW-0812">Transmembrane</keyword>
<evidence type="ECO:0000256" key="7">
    <source>
        <dbReference type="ARBA" id="ARBA00023010"/>
    </source>
</evidence>
<dbReference type="Proteomes" id="UP000515934">
    <property type="component" value="Chromosome"/>
</dbReference>
<sequence length="65" mass="6919">MIQGLTGAHLIVIVFLVLLLFGAPKLPALAKSLGQSMRILKQEVSDTGTQSESVPHSTESTESNK</sequence>
<comment type="subcellular location">
    <subcellularLocation>
        <location evidence="1 9">Cell membrane</location>
        <topology evidence="1 9">Single-pass membrane protein</topology>
    </subcellularLocation>
</comment>
<gene>
    <name evidence="9" type="primary">tatA</name>
    <name evidence="11" type="ORF">H9L06_04915</name>
</gene>
<dbReference type="EMBL" id="CP060716">
    <property type="protein sequence ID" value="QNN63645.1"/>
    <property type="molecule type" value="Genomic_DNA"/>
</dbReference>
<dbReference type="PANTHER" id="PTHR42982">
    <property type="entry name" value="SEC-INDEPENDENT PROTEIN TRANSLOCASE PROTEIN TATA"/>
    <property type="match status" value="1"/>
</dbReference>
<keyword evidence="3 9" id="KW-1003">Cell membrane</keyword>
<dbReference type="RefSeq" id="WP_187556103.1">
    <property type="nucleotide sequence ID" value="NZ_CP060716.1"/>
</dbReference>
<feature type="region of interest" description="Disordered" evidence="10">
    <location>
        <begin position="44"/>
        <end position="65"/>
    </location>
</feature>
<evidence type="ECO:0000256" key="3">
    <source>
        <dbReference type="ARBA" id="ARBA00022475"/>
    </source>
</evidence>
<name>A0A7G9S720_9MICO</name>
<keyword evidence="6 9" id="KW-1133">Transmembrane helix</keyword>
<comment type="similarity">
    <text evidence="9">Belongs to the TatA/E family.</text>
</comment>
<evidence type="ECO:0000313" key="12">
    <source>
        <dbReference type="Proteomes" id="UP000515934"/>
    </source>
</evidence>
<keyword evidence="7 9" id="KW-0811">Translocation</keyword>
<evidence type="ECO:0000256" key="1">
    <source>
        <dbReference type="ARBA" id="ARBA00004162"/>
    </source>
</evidence>
<organism evidence="11 12">
    <name type="scientific">Leucobacter denitrificans</name>
    <dbReference type="NCBI Taxonomy" id="683042"/>
    <lineage>
        <taxon>Bacteria</taxon>
        <taxon>Bacillati</taxon>
        <taxon>Actinomycetota</taxon>
        <taxon>Actinomycetes</taxon>
        <taxon>Micrococcales</taxon>
        <taxon>Microbacteriaceae</taxon>
        <taxon>Leucobacter</taxon>
    </lineage>
</organism>
<dbReference type="GO" id="GO:0043953">
    <property type="term" value="P:protein transport by the Tat complex"/>
    <property type="evidence" value="ECO:0007669"/>
    <property type="project" value="UniProtKB-UniRule"/>
</dbReference>
<keyword evidence="12" id="KW-1185">Reference proteome</keyword>
<evidence type="ECO:0000256" key="2">
    <source>
        <dbReference type="ARBA" id="ARBA00022448"/>
    </source>
</evidence>
<keyword evidence="5 9" id="KW-0653">Protein transport</keyword>
<dbReference type="PANTHER" id="PTHR42982:SF1">
    <property type="entry name" value="SEC-INDEPENDENT PROTEIN TRANSLOCASE PROTEIN TATA"/>
    <property type="match status" value="1"/>
</dbReference>
<keyword evidence="2 9" id="KW-0813">Transport</keyword>
<dbReference type="Gene3D" id="1.20.5.3310">
    <property type="match status" value="1"/>
</dbReference>
<evidence type="ECO:0000256" key="5">
    <source>
        <dbReference type="ARBA" id="ARBA00022927"/>
    </source>
</evidence>
<comment type="subunit">
    <text evidence="9">The Tat system comprises two distinct complexes: a TatABC complex, containing multiple copies of TatA, TatB and TatC subunits, and a separate TatA complex, containing only TatA subunits. Substrates initially bind to the TatABC complex, which probably triggers association of the separate TatA complex to form the active translocon.</text>
</comment>
<evidence type="ECO:0000256" key="9">
    <source>
        <dbReference type="HAMAP-Rule" id="MF_00236"/>
    </source>
</evidence>
<evidence type="ECO:0000256" key="10">
    <source>
        <dbReference type="SAM" id="MobiDB-lite"/>
    </source>
</evidence>